<dbReference type="Gene3D" id="3.30.160.60">
    <property type="entry name" value="Classic Zinc Finger"/>
    <property type="match status" value="2"/>
</dbReference>
<feature type="region of interest" description="Disordered" evidence="8">
    <location>
        <begin position="189"/>
        <end position="246"/>
    </location>
</feature>
<feature type="compositionally biased region" description="Basic and acidic residues" evidence="8">
    <location>
        <begin position="556"/>
        <end position="581"/>
    </location>
</feature>
<dbReference type="EMBL" id="VRMN01000001">
    <property type="protein sequence ID" value="KAA8499793.1"/>
    <property type="molecule type" value="Genomic_DNA"/>
</dbReference>
<dbReference type="GO" id="GO:0005634">
    <property type="term" value="C:nucleus"/>
    <property type="evidence" value="ECO:0007669"/>
    <property type="project" value="UniProtKB-SubCell"/>
</dbReference>
<dbReference type="InterPro" id="IPR013087">
    <property type="entry name" value="Znf_C2H2_type"/>
</dbReference>
<reference evidence="11" key="1">
    <citation type="journal article" date="2019" name="Nat. Commun.">
        <title>Expansion of phycobilisome linker gene families in mesophilic red algae.</title>
        <authorList>
            <person name="Lee J."/>
            <person name="Kim D."/>
            <person name="Bhattacharya D."/>
            <person name="Yoon H.S."/>
        </authorList>
    </citation>
    <scope>NUCLEOTIDE SEQUENCE [LARGE SCALE GENOMIC DNA]</scope>
    <source>
        <strain evidence="11">CCMP 1328</strain>
    </source>
</reference>
<feature type="compositionally biased region" description="Basic and acidic residues" evidence="8">
    <location>
        <begin position="1"/>
        <end position="29"/>
    </location>
</feature>
<dbReference type="GO" id="GO:0010468">
    <property type="term" value="P:regulation of gene expression"/>
    <property type="evidence" value="ECO:0007669"/>
    <property type="project" value="TreeGrafter"/>
</dbReference>
<feature type="region of interest" description="Disordered" evidence="8">
    <location>
        <begin position="1"/>
        <end position="114"/>
    </location>
</feature>
<keyword evidence="3" id="KW-0677">Repeat</keyword>
<comment type="subcellular location">
    <subcellularLocation>
        <location evidence="1">Nucleus</location>
    </subcellularLocation>
</comment>
<evidence type="ECO:0000256" key="8">
    <source>
        <dbReference type="SAM" id="MobiDB-lite"/>
    </source>
</evidence>
<sequence>MGFGEDAIKDDSQKKGKDSEKQRVLSDPKGKRRKVAAGSLWTTGSAPDSDTRARQPGIAPAEMSAAVGATAHAVRGSVNRSAPASKHLHASKSRKAAGAGDPGPSAKRPNQKQEIVMLRCPERDCGRAFSRKSNLTAHLRMHSGETPYQCPTCLEKFRWKSGVTTHFKHNPSHDNGTTARIGSASVSGARYAGQPMQNEGKKRKMAGEAFSGEGGTQDRNLFRAPAAQAADSGSSSEKEITHRFYSSSSPESVAAAIMVDEMGHVSSGSESGGKGREAQDALPAVSSLAWAGLNGKEINADLAARGRRQDPSHTVVPRNDLNVELPRAPSIASEDSLTRLYRLAHWADPQANAGVDSVPSDAMTAPPRSDSPIAASKSGNSVARSMTSLDIHNLHSESTIRRDFAAAVASLDPALRMSLERKSASLTPGFSIPTASAWPSLMHMSKNSMTSMDWQMWNSDSLLQPHSAYRSDEDSMRSRDLNLAFFSRSEDEVSLRSRDFSMVLEAAARVNQAQQSGLSAPHPGQDGHDASVRAPSVTECGAKSSNGTPPTESGEPEPHLRPDADRMEAMERASPHSERHG</sequence>
<comment type="caution">
    <text evidence="10">The sequence shown here is derived from an EMBL/GenBank/DDBJ whole genome shotgun (WGS) entry which is preliminary data.</text>
</comment>
<dbReference type="SUPFAM" id="SSF57667">
    <property type="entry name" value="beta-beta-alpha zinc fingers"/>
    <property type="match status" value="1"/>
</dbReference>
<dbReference type="OrthoDB" id="3437960at2759"/>
<evidence type="ECO:0000313" key="10">
    <source>
        <dbReference type="EMBL" id="KAA8499793.1"/>
    </source>
</evidence>
<keyword evidence="5" id="KW-0862">Zinc</keyword>
<evidence type="ECO:0000313" key="11">
    <source>
        <dbReference type="Proteomes" id="UP000324585"/>
    </source>
</evidence>
<organism evidence="10 11">
    <name type="scientific">Porphyridium purpureum</name>
    <name type="common">Red alga</name>
    <name type="synonym">Porphyridium cruentum</name>
    <dbReference type="NCBI Taxonomy" id="35688"/>
    <lineage>
        <taxon>Eukaryota</taxon>
        <taxon>Rhodophyta</taxon>
        <taxon>Bangiophyceae</taxon>
        <taxon>Porphyridiales</taxon>
        <taxon>Porphyridiaceae</taxon>
        <taxon>Porphyridium</taxon>
    </lineage>
</organism>
<keyword evidence="6" id="KW-0539">Nucleus</keyword>
<dbReference type="SMART" id="SM00355">
    <property type="entry name" value="ZnF_C2H2"/>
    <property type="match status" value="2"/>
</dbReference>
<feature type="domain" description="C2H2-type" evidence="9">
    <location>
        <begin position="118"/>
        <end position="147"/>
    </location>
</feature>
<dbReference type="Proteomes" id="UP000324585">
    <property type="component" value="Unassembled WGS sequence"/>
</dbReference>
<evidence type="ECO:0000256" key="2">
    <source>
        <dbReference type="ARBA" id="ARBA00022723"/>
    </source>
</evidence>
<dbReference type="InterPro" id="IPR036236">
    <property type="entry name" value="Znf_C2H2_sf"/>
</dbReference>
<accession>A0A5J4ZAK3</accession>
<dbReference type="PANTHER" id="PTHR16515">
    <property type="entry name" value="PR DOMAIN ZINC FINGER PROTEIN"/>
    <property type="match status" value="1"/>
</dbReference>
<dbReference type="PANTHER" id="PTHR16515:SF49">
    <property type="entry name" value="GASTRULA ZINC FINGER PROTEIN XLCGF49.1-LIKE-RELATED"/>
    <property type="match status" value="1"/>
</dbReference>
<dbReference type="PROSITE" id="PS50157">
    <property type="entry name" value="ZINC_FINGER_C2H2_2"/>
    <property type="match status" value="2"/>
</dbReference>
<evidence type="ECO:0000256" key="4">
    <source>
        <dbReference type="ARBA" id="ARBA00022771"/>
    </source>
</evidence>
<evidence type="ECO:0000256" key="1">
    <source>
        <dbReference type="ARBA" id="ARBA00004123"/>
    </source>
</evidence>
<feature type="domain" description="C2H2-type" evidence="9">
    <location>
        <begin position="148"/>
        <end position="178"/>
    </location>
</feature>
<protein>
    <submittedName>
        <fullName evidence="10">Zinc finger protein</fullName>
    </submittedName>
</protein>
<dbReference type="PROSITE" id="PS00028">
    <property type="entry name" value="ZINC_FINGER_C2H2_1"/>
    <property type="match status" value="1"/>
</dbReference>
<feature type="region of interest" description="Disordered" evidence="8">
    <location>
        <begin position="354"/>
        <end position="380"/>
    </location>
</feature>
<name>A0A5J4ZAK3_PORPP</name>
<proteinExistence type="predicted"/>
<dbReference type="Pfam" id="PF00096">
    <property type="entry name" value="zf-C2H2"/>
    <property type="match status" value="1"/>
</dbReference>
<evidence type="ECO:0000256" key="3">
    <source>
        <dbReference type="ARBA" id="ARBA00022737"/>
    </source>
</evidence>
<keyword evidence="4 7" id="KW-0863">Zinc-finger</keyword>
<keyword evidence="2" id="KW-0479">Metal-binding</keyword>
<evidence type="ECO:0000256" key="6">
    <source>
        <dbReference type="ARBA" id="ARBA00023242"/>
    </source>
</evidence>
<dbReference type="GO" id="GO:0008270">
    <property type="term" value="F:zinc ion binding"/>
    <property type="evidence" value="ECO:0007669"/>
    <property type="project" value="UniProtKB-KW"/>
</dbReference>
<evidence type="ECO:0000256" key="7">
    <source>
        <dbReference type="PROSITE-ProRule" id="PRU00042"/>
    </source>
</evidence>
<keyword evidence="11" id="KW-1185">Reference proteome</keyword>
<feature type="compositionally biased region" description="Basic residues" evidence="8">
    <location>
        <begin position="86"/>
        <end position="95"/>
    </location>
</feature>
<feature type="region of interest" description="Disordered" evidence="8">
    <location>
        <begin position="513"/>
        <end position="581"/>
    </location>
</feature>
<evidence type="ECO:0000259" key="9">
    <source>
        <dbReference type="PROSITE" id="PS50157"/>
    </source>
</evidence>
<dbReference type="FunFam" id="3.30.160.60:FF:000072">
    <property type="entry name" value="zinc finger protein 143 isoform X1"/>
    <property type="match status" value="1"/>
</dbReference>
<gene>
    <name evidence="10" type="ORF">FVE85_7378</name>
</gene>
<dbReference type="AlphaFoldDB" id="A0A5J4ZAK3"/>
<evidence type="ECO:0000256" key="5">
    <source>
        <dbReference type="ARBA" id="ARBA00022833"/>
    </source>
</evidence>
<dbReference type="InterPro" id="IPR050331">
    <property type="entry name" value="Zinc_finger"/>
</dbReference>